<protein>
    <submittedName>
        <fullName evidence="3">Uncharacterized protein</fullName>
    </submittedName>
</protein>
<feature type="compositionally biased region" description="Polar residues" evidence="1">
    <location>
        <begin position="387"/>
        <end position="399"/>
    </location>
</feature>
<comment type="caution">
    <text evidence="3">The sequence shown here is derived from an EMBL/GenBank/DDBJ whole genome shotgun (WGS) entry which is preliminary data.</text>
</comment>
<feature type="compositionally biased region" description="Polar residues" evidence="1">
    <location>
        <begin position="410"/>
        <end position="420"/>
    </location>
</feature>
<keyword evidence="2" id="KW-0812">Transmembrane</keyword>
<feature type="region of interest" description="Disordered" evidence="1">
    <location>
        <begin position="506"/>
        <end position="575"/>
    </location>
</feature>
<accession>A0A8T9BCT6</accession>
<reference evidence="3 4" key="1">
    <citation type="submission" date="2018-05" db="EMBL/GenBank/DDBJ databases">
        <title>Whole genome sequencing for identification of molecular markers to develop diagnostic detection tools for the regulated plant pathogen Lachnellula willkommii.</title>
        <authorList>
            <person name="Giroux E."/>
            <person name="Bilodeau G."/>
        </authorList>
    </citation>
    <scope>NUCLEOTIDE SEQUENCE [LARGE SCALE GENOMIC DNA]</scope>
    <source>
        <strain evidence="3 4">CBS 203.66</strain>
    </source>
</reference>
<feature type="transmembrane region" description="Helical" evidence="2">
    <location>
        <begin position="78"/>
        <end position="99"/>
    </location>
</feature>
<dbReference type="OrthoDB" id="3021074at2759"/>
<feature type="transmembrane region" description="Helical" evidence="2">
    <location>
        <begin position="142"/>
        <end position="163"/>
    </location>
</feature>
<feature type="region of interest" description="Disordered" evidence="1">
    <location>
        <begin position="387"/>
        <end position="420"/>
    </location>
</feature>
<evidence type="ECO:0000256" key="1">
    <source>
        <dbReference type="SAM" id="MobiDB-lite"/>
    </source>
</evidence>
<feature type="transmembrane region" description="Helical" evidence="2">
    <location>
        <begin position="111"/>
        <end position="130"/>
    </location>
</feature>
<keyword evidence="4" id="KW-1185">Reference proteome</keyword>
<organism evidence="3 4">
    <name type="scientific">Lachnellula arida</name>
    <dbReference type="NCBI Taxonomy" id="1316785"/>
    <lineage>
        <taxon>Eukaryota</taxon>
        <taxon>Fungi</taxon>
        <taxon>Dikarya</taxon>
        <taxon>Ascomycota</taxon>
        <taxon>Pezizomycotina</taxon>
        <taxon>Leotiomycetes</taxon>
        <taxon>Helotiales</taxon>
        <taxon>Lachnaceae</taxon>
        <taxon>Lachnellula</taxon>
    </lineage>
</organism>
<keyword evidence="2" id="KW-1133">Transmembrane helix</keyword>
<feature type="transmembrane region" description="Helical" evidence="2">
    <location>
        <begin position="56"/>
        <end position="71"/>
    </location>
</feature>
<sequence length="664" mass="70920">MPAFSPASLMNTATLISRNATAIASNASIPSAANTTALQVICAWPVSGQYGPGSRILYYILIAACIFARNFEWLRNACLAAALILPAVAAIHGIVLAAVPMHGAVDMDVYGAFQLCSIGILTAPVTVKLSRTYFYDPGRNAIFAWTGLVLAGLLSLTVEFFRIKSTDCTHADNGTPISPHASDFPYGDSCGLICDTNRGPFSPMRGGSANNIYVIPAPERLTFGTATLFSAACCIPAILSLVSMWNKILEVNWKTRFGEPEEEEQRNETISGTNGATIEKMKGVNAIIRSFLSAVEVPVFGAAILALLIIGERNFFSTQVKYQTEPWANVGQWAPIVGAGLAVLGSLYLLLAADLEAEKEETNSSPSIHNHHHHSCNCSMEQVNRGRTSYARSTHSVASPGTAEMRRSDASNADRPTSLELTSTITRHLTTATKASHQLTRSGTGDVGNRRKVAKALNAIGNQLGTAAHVDNTEFKHGKALDFPEIPGEDYRNRALPQIRMQYNQVHEDEPPPTPLRRQHSRASSFHGSIASGLGIEGIPTSPGETSPQSPHSPSTPTTARASTLPVGRPTVQLQNIPTLSSGGIARVRPVRRRDTLEVPSPVHHGHTRSTSESSIPVIAKAEDESSPAIVVSPEPEMISSPAASPVFNPRAPHPPSPPPTNNG</sequence>
<dbReference type="EMBL" id="QGMF01000250">
    <property type="protein sequence ID" value="TVY17505.1"/>
    <property type="molecule type" value="Genomic_DNA"/>
</dbReference>
<dbReference type="AlphaFoldDB" id="A0A8T9BCT6"/>
<evidence type="ECO:0000313" key="3">
    <source>
        <dbReference type="EMBL" id="TVY17505.1"/>
    </source>
</evidence>
<feature type="compositionally biased region" description="Pro residues" evidence="1">
    <location>
        <begin position="652"/>
        <end position="664"/>
    </location>
</feature>
<feature type="transmembrane region" description="Helical" evidence="2">
    <location>
        <begin position="290"/>
        <end position="310"/>
    </location>
</feature>
<evidence type="ECO:0000256" key="2">
    <source>
        <dbReference type="SAM" id="Phobius"/>
    </source>
</evidence>
<feature type="region of interest" description="Disordered" evidence="1">
    <location>
        <begin position="597"/>
        <end position="664"/>
    </location>
</feature>
<name>A0A8T9BCT6_9HELO</name>
<evidence type="ECO:0000313" key="4">
    <source>
        <dbReference type="Proteomes" id="UP000469559"/>
    </source>
</evidence>
<gene>
    <name evidence="3" type="ORF">LARI1_G005149</name>
</gene>
<dbReference type="Proteomes" id="UP000469559">
    <property type="component" value="Unassembled WGS sequence"/>
</dbReference>
<proteinExistence type="predicted"/>
<feature type="transmembrane region" description="Helical" evidence="2">
    <location>
        <begin position="226"/>
        <end position="246"/>
    </location>
</feature>
<keyword evidence="2" id="KW-0472">Membrane</keyword>
<feature type="transmembrane region" description="Helical" evidence="2">
    <location>
        <begin position="330"/>
        <end position="351"/>
    </location>
</feature>
<feature type="compositionally biased region" description="Low complexity" evidence="1">
    <location>
        <begin position="546"/>
        <end position="566"/>
    </location>
</feature>